<organism evidence="2 3">
    <name type="scientific">Pseudomonas cyclaminis</name>
    <dbReference type="NCBI Taxonomy" id="2781239"/>
    <lineage>
        <taxon>Bacteria</taxon>
        <taxon>Pseudomonadati</taxon>
        <taxon>Pseudomonadota</taxon>
        <taxon>Gammaproteobacteria</taxon>
        <taxon>Pseudomonadales</taxon>
        <taxon>Pseudomonadaceae</taxon>
        <taxon>Pseudomonas</taxon>
    </lineage>
</organism>
<evidence type="ECO:0000313" key="3">
    <source>
        <dbReference type="Proteomes" id="UP000613075"/>
    </source>
</evidence>
<dbReference type="SUPFAM" id="SSF53850">
    <property type="entry name" value="Periplasmic binding protein-like II"/>
    <property type="match status" value="1"/>
</dbReference>
<name>A0ABR9SUS6_9PSED</name>
<sequence>MARRWLLGLCAPLLGVLPPSAQAADTLTWLIRDLPPLIIFDGPQKGHGAIDELLPMLMARLPEYQHKILHVNRARGLQMLQASALTCDPTMLWTAQRAKWVVYSRPAFSIVSNGVVVRRDRGDVLAPLVAQKRVDLSALLLDKRARLGVVAERSYGAFIDDVLEHTDANNRVLHYGNDALGSLLQMQRLGRLEAVLGYWTEIRYHALRQGIDPLALAFYPIAGSAPYQRVHIGCSDTPQGHHAIEHINQVLGELPQAQLLHAYATWLDPTLRAQYLIDHPQFYQDAPTP</sequence>
<accession>A0ABR9SUS6</accession>
<dbReference type="RefSeq" id="WP_193863805.1">
    <property type="nucleotide sequence ID" value="NZ_JADDUM010000122.1"/>
</dbReference>
<dbReference type="NCBIfam" id="TIGR02285">
    <property type="entry name" value="TIGR02285 family protein"/>
    <property type="match status" value="1"/>
</dbReference>
<gene>
    <name evidence="2" type="ORF">IQK56_16255</name>
</gene>
<evidence type="ECO:0000313" key="2">
    <source>
        <dbReference type="EMBL" id="MBE8592359.1"/>
    </source>
</evidence>
<reference evidence="2 3" key="1">
    <citation type="submission" date="2020-10" db="EMBL/GenBank/DDBJ databases">
        <title>The draft genomes of Cyclamen pathogen Pseudomonas sp.</title>
        <authorList>
            <person name="Fujikawa T."/>
            <person name="Sawada H."/>
        </authorList>
    </citation>
    <scope>NUCLEOTIDE SEQUENCE [LARGE SCALE GENOMIC DNA]</scope>
    <source>
        <strain evidence="2 3">MAFF 301449</strain>
    </source>
</reference>
<protein>
    <submittedName>
        <fullName evidence="2">TIGR02285 family protein</fullName>
    </submittedName>
</protein>
<feature type="signal peptide" evidence="1">
    <location>
        <begin position="1"/>
        <end position="23"/>
    </location>
</feature>
<dbReference type="InterPro" id="IPR011972">
    <property type="entry name" value="CHP02285"/>
</dbReference>
<comment type="caution">
    <text evidence="2">The sequence shown here is derived from an EMBL/GenBank/DDBJ whole genome shotgun (WGS) entry which is preliminary data.</text>
</comment>
<keyword evidence="3" id="KW-1185">Reference proteome</keyword>
<evidence type="ECO:0000256" key="1">
    <source>
        <dbReference type="SAM" id="SignalP"/>
    </source>
</evidence>
<feature type="chain" id="PRO_5047366971" evidence="1">
    <location>
        <begin position="24"/>
        <end position="289"/>
    </location>
</feature>
<dbReference type="EMBL" id="JADDUM010000122">
    <property type="protein sequence ID" value="MBE8592359.1"/>
    <property type="molecule type" value="Genomic_DNA"/>
</dbReference>
<proteinExistence type="predicted"/>
<keyword evidence="1" id="KW-0732">Signal</keyword>
<dbReference type="Proteomes" id="UP000613075">
    <property type="component" value="Unassembled WGS sequence"/>
</dbReference>